<dbReference type="InterPro" id="IPR000210">
    <property type="entry name" value="BTB/POZ_dom"/>
</dbReference>
<dbReference type="AlphaFoldDB" id="A0A7S3LJB0"/>
<dbReference type="SUPFAM" id="SSF54695">
    <property type="entry name" value="POZ domain"/>
    <property type="match status" value="1"/>
</dbReference>
<reference evidence="3" key="1">
    <citation type="submission" date="2021-01" db="EMBL/GenBank/DDBJ databases">
        <authorList>
            <person name="Corre E."/>
            <person name="Pelletier E."/>
            <person name="Niang G."/>
            <person name="Scheremetjew M."/>
            <person name="Finn R."/>
            <person name="Kale V."/>
            <person name="Holt S."/>
            <person name="Cochrane G."/>
            <person name="Meng A."/>
            <person name="Brown T."/>
            <person name="Cohen L."/>
        </authorList>
    </citation>
    <scope>NUCLEOTIDE SEQUENCE</scope>
    <source>
        <strain evidence="3">GSBS06</strain>
    </source>
</reference>
<dbReference type="SMART" id="SM00225">
    <property type="entry name" value="BTB"/>
    <property type="match status" value="1"/>
</dbReference>
<evidence type="ECO:0000313" key="3">
    <source>
        <dbReference type="EMBL" id="CAE0433013.1"/>
    </source>
</evidence>
<evidence type="ECO:0000259" key="2">
    <source>
        <dbReference type="SMART" id="SM00225"/>
    </source>
</evidence>
<gene>
    <name evidence="3" type="ORF">ASTO00021_LOCUS3331</name>
</gene>
<organism evidence="3">
    <name type="scientific">Aplanochytrium stocchinoi</name>
    <dbReference type="NCBI Taxonomy" id="215587"/>
    <lineage>
        <taxon>Eukaryota</taxon>
        <taxon>Sar</taxon>
        <taxon>Stramenopiles</taxon>
        <taxon>Bigyra</taxon>
        <taxon>Labyrinthulomycetes</taxon>
        <taxon>Thraustochytrida</taxon>
        <taxon>Thraustochytriidae</taxon>
        <taxon>Aplanochytrium</taxon>
    </lineage>
</organism>
<dbReference type="GO" id="GO:0051260">
    <property type="term" value="P:protein homooligomerization"/>
    <property type="evidence" value="ECO:0007669"/>
    <property type="project" value="InterPro"/>
</dbReference>
<sequence>MAERAYQKGVNLRGISQRLDLERQDLEERVEQVRAEYSKFAHRKLVLDDEWKKLKLDQARLEQDKKNFEFARKSSWFQSTLLPTSDLRRIKLNVGGKLFETTERVLKRDPGSLLAALVSDDAPLKEDEEGTIFIDRDWWLFRFLLAFLRDGRIPKDQDLLSQLYREAGFYNLETIRHAIREFLDPNHIVERSAAMPLSQLHRLEASLGKTMRRIEEENQTDAVNALKRGLEKQYEELEMKANEQEKEKDWWTSSRYKGRDFDDSTSWAKVDKGWEQNFLTSTWNR</sequence>
<feature type="domain" description="BTB" evidence="2">
    <location>
        <begin position="88"/>
        <end position="187"/>
    </location>
</feature>
<dbReference type="InterPro" id="IPR003131">
    <property type="entry name" value="T1-type_BTB"/>
</dbReference>
<protein>
    <recommendedName>
        <fullName evidence="2">BTB domain-containing protein</fullName>
    </recommendedName>
</protein>
<dbReference type="Pfam" id="PF02214">
    <property type="entry name" value="BTB_2"/>
    <property type="match status" value="1"/>
</dbReference>
<dbReference type="InterPro" id="IPR011333">
    <property type="entry name" value="SKP1/BTB/POZ_sf"/>
</dbReference>
<dbReference type="PANTHER" id="PTHR11145:SF8">
    <property type="entry name" value="RE57120P"/>
    <property type="match status" value="1"/>
</dbReference>
<dbReference type="InterPro" id="IPR045068">
    <property type="entry name" value="BACURD1-3"/>
</dbReference>
<dbReference type="Gene3D" id="3.30.710.10">
    <property type="entry name" value="Potassium Channel Kv1.1, Chain A"/>
    <property type="match status" value="1"/>
</dbReference>
<dbReference type="PANTHER" id="PTHR11145">
    <property type="entry name" value="BTB/POZ DOMAIN-CONTAINING ADAPTER FOR CUL3-MEDIATED RHOA DEGRADATION PROTEIN FAMILY MEMBER"/>
    <property type="match status" value="1"/>
</dbReference>
<evidence type="ECO:0000256" key="1">
    <source>
        <dbReference type="SAM" id="Coils"/>
    </source>
</evidence>
<dbReference type="CDD" id="cd18316">
    <property type="entry name" value="BTB_POZ_KCTD-like"/>
    <property type="match status" value="1"/>
</dbReference>
<keyword evidence="1" id="KW-0175">Coiled coil</keyword>
<proteinExistence type="predicted"/>
<feature type="coiled-coil region" evidence="1">
    <location>
        <begin position="200"/>
        <end position="247"/>
    </location>
</feature>
<feature type="coiled-coil region" evidence="1">
    <location>
        <begin position="16"/>
        <end position="43"/>
    </location>
</feature>
<dbReference type="EMBL" id="HBIN01004704">
    <property type="protein sequence ID" value="CAE0433013.1"/>
    <property type="molecule type" value="Transcribed_RNA"/>
</dbReference>
<name>A0A7S3LJB0_9STRA</name>
<accession>A0A7S3LJB0</accession>